<dbReference type="HAMAP" id="MF_00235">
    <property type="entry name" value="Adenylate_kinase_Adk"/>
    <property type="match status" value="1"/>
</dbReference>
<keyword evidence="3 6" id="KW-0547">Nucleotide-binding</keyword>
<feature type="binding site" evidence="6">
    <location>
        <position position="173"/>
    </location>
    <ligand>
        <name>AMP</name>
        <dbReference type="ChEBI" id="CHEBI:456215"/>
    </ligand>
</feature>
<dbReference type="PRINTS" id="PR00094">
    <property type="entry name" value="ADENYLTKNASE"/>
</dbReference>
<feature type="binding site" evidence="6">
    <location>
        <position position="132"/>
    </location>
    <ligand>
        <name>Zn(2+)</name>
        <dbReference type="ChEBI" id="CHEBI:29105"/>
        <note>structural</note>
    </ligand>
</feature>
<comment type="domain">
    <text evidence="6">Consists of three domains, a large central CORE domain and two small peripheral domains, NMPbind and LID, which undergo movements during catalysis. The LID domain closes over the site of phosphoryl transfer upon ATP binding. Assembling and dissambling the active center during each catalytic cycle provides an effective means to prevent ATP hydrolysis. Some bacteria have evolved a zinc-coordinating structure that stabilizes the LID domain.</text>
</comment>
<dbReference type="GO" id="GO:0005524">
    <property type="term" value="F:ATP binding"/>
    <property type="evidence" value="ECO:0007669"/>
    <property type="project" value="UniProtKB-UniRule"/>
</dbReference>
<evidence type="ECO:0000256" key="6">
    <source>
        <dbReference type="HAMAP-Rule" id="MF_00235"/>
    </source>
</evidence>
<feature type="binding site" evidence="6">
    <location>
        <position position="94"/>
    </location>
    <ligand>
        <name>AMP</name>
        <dbReference type="ChEBI" id="CHEBI:456215"/>
    </ligand>
</feature>
<evidence type="ECO:0000256" key="1">
    <source>
        <dbReference type="ARBA" id="ARBA00022679"/>
    </source>
</evidence>
<dbReference type="GO" id="GO:0005737">
    <property type="term" value="C:cytoplasm"/>
    <property type="evidence" value="ECO:0007669"/>
    <property type="project" value="UniProtKB-SubCell"/>
</dbReference>
<evidence type="ECO:0000256" key="2">
    <source>
        <dbReference type="ARBA" id="ARBA00022727"/>
    </source>
</evidence>
<feature type="region of interest" description="LID" evidence="6">
    <location>
        <begin position="128"/>
        <end position="165"/>
    </location>
</feature>
<keyword evidence="6" id="KW-0479">Metal-binding</keyword>
<feature type="binding site" evidence="6">
    <location>
        <position position="129"/>
    </location>
    <ligand>
        <name>ATP</name>
        <dbReference type="ChEBI" id="CHEBI:30616"/>
    </ligand>
</feature>
<dbReference type="Proteomes" id="UP000183028">
    <property type="component" value="Unassembled WGS sequence"/>
</dbReference>
<accession>A0A1H6RJK7</accession>
<evidence type="ECO:0000256" key="5">
    <source>
        <dbReference type="ARBA" id="ARBA00022840"/>
    </source>
</evidence>
<keyword evidence="5 6" id="KW-0067">ATP-binding</keyword>
<dbReference type="CDD" id="cd01428">
    <property type="entry name" value="ADK"/>
    <property type="match status" value="1"/>
</dbReference>
<evidence type="ECO:0000313" key="11">
    <source>
        <dbReference type="Proteomes" id="UP000183028"/>
    </source>
</evidence>
<comment type="function">
    <text evidence="6">Catalyzes the reversible transfer of the terminal phosphate group between ATP and AMP. Plays an important role in cellular energy homeostasis and in adenine nucleotide metabolism.</text>
</comment>
<dbReference type="eggNOG" id="COG0563">
    <property type="taxonomic scope" value="Bacteria"/>
</dbReference>
<dbReference type="InterPro" id="IPR007862">
    <property type="entry name" value="Adenylate_kinase_lid-dom"/>
</dbReference>
<dbReference type="InterPro" id="IPR033690">
    <property type="entry name" value="Adenylat_kinase_CS"/>
</dbReference>
<feature type="binding site" evidence="6">
    <location>
        <begin position="138"/>
        <end position="139"/>
    </location>
    <ligand>
        <name>ATP</name>
        <dbReference type="ChEBI" id="CHEBI:30616"/>
    </ligand>
</feature>
<feature type="binding site" evidence="6">
    <location>
        <position position="135"/>
    </location>
    <ligand>
        <name>Zn(2+)</name>
        <dbReference type="ChEBI" id="CHEBI:29105"/>
        <note>structural</note>
    </ligand>
</feature>
<feature type="binding site" evidence="6">
    <location>
        <position position="36"/>
    </location>
    <ligand>
        <name>AMP</name>
        <dbReference type="ChEBI" id="CHEBI:456215"/>
    </ligand>
</feature>
<sequence length="217" mass="24553">MNIILMGPPGAGKGTQAAKLVKEFGLTQISTGDLFRKAHREQTSIGVISDYFSKFGRLVPDDFTNEMVYDYLKENMNNFGNGFILDGYPRTILQARELEYFEESLGFKIDAVINLDVDFDVLKKRLSGRRTCKNCGATFHIMYKPPKVEGVCDNCGGELYQREDETEAAVKVRLSTYEGQTRPLIDYYKMKGMLTNINGDQSMDDVYSDIKKCLEAL</sequence>
<evidence type="ECO:0000256" key="3">
    <source>
        <dbReference type="ARBA" id="ARBA00022741"/>
    </source>
</evidence>
<gene>
    <name evidence="6" type="primary">adk</name>
    <name evidence="10" type="ORF">SAMN04487834_100836</name>
</gene>
<dbReference type="GO" id="GO:0004017">
    <property type="term" value="F:AMP kinase activity"/>
    <property type="evidence" value="ECO:0007669"/>
    <property type="project" value="UniProtKB-UniRule"/>
</dbReference>
<feature type="binding site" evidence="6">
    <location>
        <begin position="87"/>
        <end position="90"/>
    </location>
    <ligand>
        <name>AMP</name>
        <dbReference type="ChEBI" id="CHEBI:456215"/>
    </ligand>
</feature>
<dbReference type="Pfam" id="PF05191">
    <property type="entry name" value="ADK_lid"/>
    <property type="match status" value="1"/>
</dbReference>
<dbReference type="SUPFAM" id="SSF52540">
    <property type="entry name" value="P-loop containing nucleoside triphosphate hydrolases"/>
    <property type="match status" value="1"/>
</dbReference>
<dbReference type="NCBIfam" id="TIGR01351">
    <property type="entry name" value="adk"/>
    <property type="match status" value="1"/>
</dbReference>
<protein>
    <recommendedName>
        <fullName evidence="6 8">Adenylate kinase</fullName>
        <shortName evidence="6">AK</shortName>
        <ecNumber evidence="6 8">2.7.4.3</ecNumber>
    </recommendedName>
    <alternativeName>
        <fullName evidence="6">ATP-AMP transphosphorylase</fullName>
    </alternativeName>
    <alternativeName>
        <fullName evidence="6">ATP:AMP phosphotransferase</fullName>
    </alternativeName>
    <alternativeName>
        <fullName evidence="6">Adenylate monophosphate kinase</fullName>
    </alternativeName>
</protein>
<feature type="binding site" evidence="6">
    <location>
        <position position="155"/>
    </location>
    <ligand>
        <name>Zn(2+)</name>
        <dbReference type="ChEBI" id="CHEBI:29105"/>
        <note>structural</note>
    </ligand>
</feature>
<dbReference type="NCBIfam" id="NF001381">
    <property type="entry name" value="PRK00279.1-3"/>
    <property type="match status" value="1"/>
</dbReference>
<keyword evidence="6" id="KW-0963">Cytoplasm</keyword>
<dbReference type="InterPro" id="IPR006259">
    <property type="entry name" value="Adenyl_kin_sub"/>
</dbReference>
<feature type="binding site" evidence="6">
    <location>
        <begin position="57"/>
        <end position="59"/>
    </location>
    <ligand>
        <name>AMP</name>
        <dbReference type="ChEBI" id="CHEBI:456215"/>
    </ligand>
</feature>
<dbReference type="RefSeq" id="WP_033163032.1">
    <property type="nucleotide sequence ID" value="NZ_CACVPP010000014.1"/>
</dbReference>
<comment type="catalytic activity">
    <reaction evidence="6 8">
        <text>AMP + ATP = 2 ADP</text>
        <dbReference type="Rhea" id="RHEA:12973"/>
        <dbReference type="ChEBI" id="CHEBI:30616"/>
        <dbReference type="ChEBI" id="CHEBI:456215"/>
        <dbReference type="ChEBI" id="CHEBI:456216"/>
        <dbReference type="EC" id="2.7.4.3"/>
    </reaction>
</comment>
<dbReference type="Gene3D" id="3.40.50.300">
    <property type="entry name" value="P-loop containing nucleotide triphosphate hydrolases"/>
    <property type="match status" value="1"/>
</dbReference>
<comment type="subunit">
    <text evidence="6 8">Monomer.</text>
</comment>
<evidence type="ECO:0000259" key="9">
    <source>
        <dbReference type="Pfam" id="PF05191"/>
    </source>
</evidence>
<name>A0A1H6RJK7_9FIRM</name>
<dbReference type="STRING" id="322505.SAMN04487836_11522"/>
<dbReference type="FunFam" id="3.40.50.300:FF:000106">
    <property type="entry name" value="Adenylate kinase mitochondrial"/>
    <property type="match status" value="1"/>
</dbReference>
<dbReference type="UniPathway" id="UPA00588">
    <property type="reaction ID" value="UER00649"/>
</dbReference>
<comment type="subcellular location">
    <subcellularLocation>
        <location evidence="6 8">Cytoplasm</location>
    </subcellularLocation>
</comment>
<dbReference type="AlphaFoldDB" id="A0A1H6RJK7"/>
<dbReference type="NCBIfam" id="NF001380">
    <property type="entry name" value="PRK00279.1-2"/>
    <property type="match status" value="1"/>
</dbReference>
<dbReference type="PANTHER" id="PTHR23359">
    <property type="entry name" value="NUCLEOTIDE KINASE"/>
    <property type="match status" value="1"/>
</dbReference>
<dbReference type="GeneID" id="54120426"/>
<evidence type="ECO:0000256" key="4">
    <source>
        <dbReference type="ARBA" id="ARBA00022777"/>
    </source>
</evidence>
<organism evidence="10 11">
    <name type="scientific">Sharpea azabuensis</name>
    <dbReference type="NCBI Taxonomy" id="322505"/>
    <lineage>
        <taxon>Bacteria</taxon>
        <taxon>Bacillati</taxon>
        <taxon>Bacillota</taxon>
        <taxon>Erysipelotrichia</taxon>
        <taxon>Erysipelotrichales</taxon>
        <taxon>Coprobacillaceae</taxon>
        <taxon>Sharpea</taxon>
    </lineage>
</organism>
<dbReference type="InterPro" id="IPR027417">
    <property type="entry name" value="P-loop_NTPase"/>
</dbReference>
<dbReference type="InterPro" id="IPR000850">
    <property type="entry name" value="Adenylat/UMP-CMP_kin"/>
</dbReference>
<keyword evidence="6" id="KW-0862">Zinc</keyword>
<keyword evidence="1 6" id="KW-0808">Transferase</keyword>
<feature type="binding site" evidence="6">
    <location>
        <begin position="10"/>
        <end position="15"/>
    </location>
    <ligand>
        <name>ATP</name>
        <dbReference type="ChEBI" id="CHEBI:30616"/>
    </ligand>
</feature>
<dbReference type="EMBL" id="FNYK01000008">
    <property type="protein sequence ID" value="SEI53494.1"/>
    <property type="molecule type" value="Genomic_DNA"/>
</dbReference>
<dbReference type="GO" id="GO:0008270">
    <property type="term" value="F:zinc ion binding"/>
    <property type="evidence" value="ECO:0007669"/>
    <property type="project" value="UniProtKB-UniRule"/>
</dbReference>
<feature type="binding site" evidence="6">
    <location>
        <position position="201"/>
    </location>
    <ligand>
        <name>ATP</name>
        <dbReference type="ChEBI" id="CHEBI:30616"/>
    </ligand>
</feature>
<feature type="binding site" evidence="6">
    <location>
        <position position="31"/>
    </location>
    <ligand>
        <name>AMP</name>
        <dbReference type="ChEBI" id="CHEBI:456215"/>
    </ligand>
</feature>
<dbReference type="EC" id="2.7.4.3" evidence="6 8"/>
<dbReference type="OrthoDB" id="9805030at2"/>
<feature type="binding site" evidence="6">
    <location>
        <position position="152"/>
    </location>
    <ligand>
        <name>Zn(2+)</name>
        <dbReference type="ChEBI" id="CHEBI:29105"/>
        <note>structural</note>
    </ligand>
</feature>
<evidence type="ECO:0000256" key="7">
    <source>
        <dbReference type="RuleBase" id="RU003330"/>
    </source>
</evidence>
<keyword evidence="4 6" id="KW-0418">Kinase</keyword>
<evidence type="ECO:0000256" key="8">
    <source>
        <dbReference type="RuleBase" id="RU003331"/>
    </source>
</evidence>
<dbReference type="Pfam" id="PF00406">
    <property type="entry name" value="ADK"/>
    <property type="match status" value="1"/>
</dbReference>
<dbReference type="GO" id="GO:0044209">
    <property type="term" value="P:AMP salvage"/>
    <property type="evidence" value="ECO:0007669"/>
    <property type="project" value="UniProtKB-UniRule"/>
</dbReference>
<keyword evidence="11" id="KW-1185">Reference proteome</keyword>
<proteinExistence type="inferred from homology"/>
<feature type="domain" description="Adenylate kinase active site lid" evidence="9">
    <location>
        <begin position="129"/>
        <end position="164"/>
    </location>
</feature>
<comment type="pathway">
    <text evidence="6">Purine metabolism; AMP biosynthesis via salvage pathway; AMP from ADP: step 1/1.</text>
</comment>
<keyword evidence="2 6" id="KW-0545">Nucleotide biosynthesis</keyword>
<evidence type="ECO:0000313" key="10">
    <source>
        <dbReference type="EMBL" id="SEI53494.1"/>
    </source>
</evidence>
<reference evidence="11" key="1">
    <citation type="submission" date="2016-10" db="EMBL/GenBank/DDBJ databases">
        <authorList>
            <person name="Varghese N."/>
        </authorList>
    </citation>
    <scope>NUCLEOTIDE SEQUENCE [LARGE SCALE GENOMIC DNA]</scope>
    <source>
        <strain evidence="11">DSM 20406</strain>
    </source>
</reference>
<dbReference type="PROSITE" id="PS00113">
    <property type="entry name" value="ADENYLATE_KINASE"/>
    <property type="match status" value="1"/>
</dbReference>
<feature type="region of interest" description="NMP" evidence="6">
    <location>
        <begin position="30"/>
        <end position="59"/>
    </location>
</feature>
<comment type="similarity">
    <text evidence="6 7">Belongs to the adenylate kinase family.</text>
</comment>
<feature type="binding site" evidence="6">
    <location>
        <position position="162"/>
    </location>
    <ligand>
        <name>AMP</name>
        <dbReference type="ChEBI" id="CHEBI:456215"/>
    </ligand>
</feature>